<name>A0A1F6MVB3_9BACT</name>
<protein>
    <submittedName>
        <fullName evidence="2">Uncharacterized protein</fullName>
    </submittedName>
</protein>
<gene>
    <name evidence="2" type="ORF">A3G00_04025</name>
</gene>
<comment type="caution">
    <text evidence="2">The sequence shown here is derived from an EMBL/GenBank/DDBJ whole genome shotgun (WGS) entry which is preliminary data.</text>
</comment>
<accession>A0A1F6MVB3</accession>
<evidence type="ECO:0000256" key="1">
    <source>
        <dbReference type="SAM" id="MobiDB-lite"/>
    </source>
</evidence>
<organism evidence="2 3">
    <name type="scientific">Candidatus Magasanikbacteria bacterium RIFCSPLOWO2_12_FULL_43_12</name>
    <dbReference type="NCBI Taxonomy" id="1798692"/>
    <lineage>
        <taxon>Bacteria</taxon>
        <taxon>Candidatus Magasanikiibacteriota</taxon>
    </lineage>
</organism>
<reference evidence="2 3" key="1">
    <citation type="journal article" date="2016" name="Nat. Commun.">
        <title>Thousands of microbial genomes shed light on interconnected biogeochemical processes in an aquifer system.</title>
        <authorList>
            <person name="Anantharaman K."/>
            <person name="Brown C.T."/>
            <person name="Hug L.A."/>
            <person name="Sharon I."/>
            <person name="Castelle C.J."/>
            <person name="Probst A.J."/>
            <person name="Thomas B.C."/>
            <person name="Singh A."/>
            <person name="Wilkins M.J."/>
            <person name="Karaoz U."/>
            <person name="Brodie E.L."/>
            <person name="Williams K.H."/>
            <person name="Hubbard S.S."/>
            <person name="Banfield J.F."/>
        </authorList>
    </citation>
    <scope>NUCLEOTIDE SEQUENCE [LARGE SCALE GENOMIC DNA]</scope>
</reference>
<dbReference type="Proteomes" id="UP000178347">
    <property type="component" value="Unassembled WGS sequence"/>
</dbReference>
<evidence type="ECO:0000313" key="2">
    <source>
        <dbReference type="EMBL" id="OGH75635.1"/>
    </source>
</evidence>
<dbReference type="EMBL" id="MFQN01000004">
    <property type="protein sequence ID" value="OGH75635.1"/>
    <property type="molecule type" value="Genomic_DNA"/>
</dbReference>
<feature type="region of interest" description="Disordered" evidence="1">
    <location>
        <begin position="150"/>
        <end position="181"/>
    </location>
</feature>
<evidence type="ECO:0000313" key="3">
    <source>
        <dbReference type="Proteomes" id="UP000178347"/>
    </source>
</evidence>
<proteinExistence type="predicted"/>
<sequence>MSELKENFLSEVVRGDYLPNAVGVPLSHIQGCVADNALEDILLEDWTLPMFYEQYKNGGAKGWLLKGWVVKNLPGQFAKVVEVSPKNTEADCLKIVEGVPELKKCLEYADYLRNLFQRKIDNIRGRLSTETNELLAKELGGLLNDFNELRQTTRFDPEKDPEYEKQKETIEAPPEPPTDRR</sequence>
<dbReference type="AlphaFoldDB" id="A0A1F6MVB3"/>
<feature type="compositionally biased region" description="Basic and acidic residues" evidence="1">
    <location>
        <begin position="150"/>
        <end position="170"/>
    </location>
</feature>